<proteinExistence type="predicted"/>
<sequence length="108" mass="12003">MTTVNLDELINQRVALIGKIERVAAENVRAWMVKHGRTHLPVDDERSNALTDDRTELLYGSDPDREAEYSDLDSAVGNMAVRLFSDSAEGYSVSLADLNDYLKTGSDK</sequence>
<dbReference type="RefSeq" id="WP_088304775.1">
    <property type="nucleotide sequence ID" value="NZ_AP022566.1"/>
</dbReference>
<accession>A0A6N4V3F8</accession>
<evidence type="ECO:0000313" key="2">
    <source>
        <dbReference type="Proteomes" id="UP000466906"/>
    </source>
</evidence>
<dbReference type="EMBL" id="AP022566">
    <property type="protein sequence ID" value="BBX30434.1"/>
    <property type="molecule type" value="Genomic_DNA"/>
</dbReference>
<organism evidence="1 2">
    <name type="scientific">Mycolicibacterium alvei</name>
    <dbReference type="NCBI Taxonomy" id="67081"/>
    <lineage>
        <taxon>Bacteria</taxon>
        <taxon>Bacillati</taxon>
        <taxon>Actinomycetota</taxon>
        <taxon>Actinomycetes</taxon>
        <taxon>Mycobacteriales</taxon>
        <taxon>Mycobacteriaceae</taxon>
        <taxon>Mycolicibacterium</taxon>
    </lineage>
</organism>
<reference evidence="1 2" key="1">
    <citation type="journal article" date="2019" name="Emerg. Microbes Infect.">
        <title>Comprehensive subspecies identification of 175 nontuberculous mycobacteria species based on 7547 genomic profiles.</title>
        <authorList>
            <person name="Matsumoto Y."/>
            <person name="Kinjo T."/>
            <person name="Motooka D."/>
            <person name="Nabeya D."/>
            <person name="Jung N."/>
            <person name="Uechi K."/>
            <person name="Horii T."/>
            <person name="Iida T."/>
            <person name="Fujita J."/>
            <person name="Nakamura S."/>
        </authorList>
    </citation>
    <scope>NUCLEOTIDE SEQUENCE [LARGE SCALE GENOMIC DNA]</scope>
    <source>
        <strain evidence="1 2">JCM 12272</strain>
        <plasmid evidence="1">pJCM12272</plasmid>
    </source>
</reference>
<geneLocation type="plasmid" evidence="1 2">
    <name>pJCM12272</name>
</geneLocation>
<evidence type="ECO:0000313" key="1">
    <source>
        <dbReference type="EMBL" id="BBX30434.1"/>
    </source>
</evidence>
<protein>
    <submittedName>
        <fullName evidence="1">Uncharacterized protein</fullName>
    </submittedName>
</protein>
<name>A0A6N4V3F8_9MYCO</name>
<dbReference type="AlphaFoldDB" id="A0A6N4V3F8"/>
<keyword evidence="2" id="KW-1185">Reference proteome</keyword>
<dbReference type="Proteomes" id="UP000466906">
    <property type="component" value="Plasmid pJCM12272"/>
</dbReference>
<keyword evidence="1" id="KW-0614">Plasmid</keyword>
<dbReference type="KEGG" id="malv:MALV_55590"/>
<gene>
    <name evidence="1" type="ORF">MALV_55590</name>
</gene>